<name>A0ABT1URP5_9ACTN</name>
<dbReference type="EMBL" id="JANIAA010000002">
    <property type="protein sequence ID" value="MCQ8187774.1"/>
    <property type="molecule type" value="Genomic_DNA"/>
</dbReference>
<dbReference type="RefSeq" id="WP_256648950.1">
    <property type="nucleotide sequence ID" value="NZ_JANIAA010000002.1"/>
</dbReference>
<evidence type="ECO:0008006" key="4">
    <source>
        <dbReference type="Google" id="ProtNLM"/>
    </source>
</evidence>
<evidence type="ECO:0000313" key="3">
    <source>
        <dbReference type="Proteomes" id="UP001204746"/>
    </source>
</evidence>
<evidence type="ECO:0000313" key="2">
    <source>
        <dbReference type="EMBL" id="MCQ8187774.1"/>
    </source>
</evidence>
<comment type="caution">
    <text evidence="2">The sequence shown here is derived from an EMBL/GenBank/DDBJ whole genome shotgun (WGS) entry which is preliminary data.</text>
</comment>
<gene>
    <name evidence="2" type="ORF">NP777_05810</name>
</gene>
<feature type="transmembrane region" description="Helical" evidence="1">
    <location>
        <begin position="85"/>
        <end position="108"/>
    </location>
</feature>
<dbReference type="Proteomes" id="UP001204746">
    <property type="component" value="Unassembled WGS sequence"/>
</dbReference>
<evidence type="ECO:0000256" key="1">
    <source>
        <dbReference type="SAM" id="Phobius"/>
    </source>
</evidence>
<accession>A0ABT1URP5</accession>
<keyword evidence="1" id="KW-0812">Transmembrane</keyword>
<feature type="transmembrane region" description="Helical" evidence="1">
    <location>
        <begin position="29"/>
        <end position="50"/>
    </location>
</feature>
<protein>
    <recommendedName>
        <fullName evidence="4">Integral membrane protein</fullName>
    </recommendedName>
</protein>
<proteinExistence type="predicted"/>
<feature type="transmembrane region" description="Helical" evidence="1">
    <location>
        <begin position="114"/>
        <end position="136"/>
    </location>
</feature>
<organism evidence="2 3">
    <name type="scientific">Streptomyces rugosispiralis</name>
    <dbReference type="NCBI Taxonomy" id="2967341"/>
    <lineage>
        <taxon>Bacteria</taxon>
        <taxon>Bacillati</taxon>
        <taxon>Actinomycetota</taxon>
        <taxon>Actinomycetes</taxon>
        <taxon>Kitasatosporales</taxon>
        <taxon>Streptomycetaceae</taxon>
        <taxon>Streptomyces</taxon>
    </lineage>
</organism>
<sequence>MAHASIAHRRERREPGEVFGSGFSLFADMLLVGLLTSLACLPVVTAPAAFAAASATLRQAAGDRVQARAGTYGAHLRAHLSARSAALGLAPPLLVVVVLVDAALLRAALPGAAVMAPALALLVLGAMVVALRATALETPHLLSAREALFRSAADPRGSLLLAGAVLLGALLAWSIPLLVPLLPGPLAFAATVVDLRFPADLRSPTDLRFPADAPES</sequence>
<keyword evidence="1" id="KW-1133">Transmembrane helix</keyword>
<keyword evidence="3" id="KW-1185">Reference proteome</keyword>
<feature type="transmembrane region" description="Helical" evidence="1">
    <location>
        <begin position="157"/>
        <end position="179"/>
    </location>
</feature>
<keyword evidence="1" id="KW-0472">Membrane</keyword>
<reference evidence="2 3" key="1">
    <citation type="submission" date="2022-07" db="EMBL/GenBank/DDBJ databases">
        <authorList>
            <person name="Phongsopitanun W."/>
            <person name="Tanasupawat S."/>
        </authorList>
    </citation>
    <scope>NUCLEOTIDE SEQUENCE [LARGE SCALE GENOMIC DNA]</scope>
    <source>
        <strain evidence="2 3">RCU-064</strain>
    </source>
</reference>